<evidence type="ECO:0000313" key="3">
    <source>
        <dbReference type="Proteomes" id="UP000640335"/>
    </source>
</evidence>
<evidence type="ECO:0000313" key="2">
    <source>
        <dbReference type="EMBL" id="MBD7916073.1"/>
    </source>
</evidence>
<dbReference type="EMBL" id="JACSQZ010000058">
    <property type="protein sequence ID" value="MBD7916073.1"/>
    <property type="molecule type" value="Genomic_DNA"/>
</dbReference>
<dbReference type="RefSeq" id="WP_191750822.1">
    <property type="nucleotide sequence ID" value="NZ_JACSQZ010000058.1"/>
</dbReference>
<comment type="caution">
    <text evidence="2">The sequence shown here is derived from an EMBL/GenBank/DDBJ whole genome shotgun (WGS) entry which is preliminary data.</text>
</comment>
<proteinExistence type="predicted"/>
<keyword evidence="1" id="KW-0175">Coiled coil</keyword>
<keyword evidence="3" id="KW-1185">Reference proteome</keyword>
<dbReference type="Proteomes" id="UP000640335">
    <property type="component" value="Unassembled WGS sequence"/>
</dbReference>
<sequence>MELNNKSFEKENFRNIENIDSNIVKPIFKEDEGKLKELNDILKTEFNLEKIKTYIESFNLIEKNDGEKLKGFVQTLDSVEGNLENLDSEKLDDLREKYPKLDNMLNSIEDKLQNLENASEEDKEKLKKGLDQQIKRFKGYLVEALLKESLAERFKEISDVELQKETSDGKTNIDITCRDAKEDFTIGDTEVKKGEDLYIESKIGNKEYIASQMEHMKKQIEGHHNAGSESENGYKSVIVVSADYKEISEEKRNDFEKHLKEVGTDLVVLDKTAENIDYKVKSSI</sequence>
<evidence type="ECO:0000256" key="1">
    <source>
        <dbReference type="SAM" id="Coils"/>
    </source>
</evidence>
<feature type="coiled-coil region" evidence="1">
    <location>
        <begin position="69"/>
        <end position="132"/>
    </location>
</feature>
<accession>A0ABR8Q6L8</accession>
<gene>
    <name evidence="2" type="ORF">H9660_13040</name>
</gene>
<protein>
    <submittedName>
        <fullName evidence="2">Uncharacterized protein</fullName>
    </submittedName>
</protein>
<reference evidence="2 3" key="1">
    <citation type="submission" date="2020-08" db="EMBL/GenBank/DDBJ databases">
        <title>A Genomic Blueprint of the Chicken Gut Microbiome.</title>
        <authorList>
            <person name="Gilroy R."/>
            <person name="Ravi A."/>
            <person name="Getino M."/>
            <person name="Pursley I."/>
            <person name="Horton D.L."/>
            <person name="Alikhan N.-F."/>
            <person name="Baker D."/>
            <person name="Gharbi K."/>
            <person name="Hall N."/>
            <person name="Watson M."/>
            <person name="Adriaenssens E.M."/>
            <person name="Foster-Nyarko E."/>
            <person name="Jarju S."/>
            <person name="Secka A."/>
            <person name="Antonio M."/>
            <person name="Oren A."/>
            <person name="Chaudhuri R."/>
            <person name="La Ragione R.M."/>
            <person name="Hildebrand F."/>
            <person name="Pallen M.J."/>
        </authorList>
    </citation>
    <scope>NUCLEOTIDE SEQUENCE [LARGE SCALE GENOMIC DNA]</scope>
    <source>
        <strain evidence="2 3">Sa3CUN1</strain>
    </source>
</reference>
<organism evidence="2 3">
    <name type="scientific">Clostridium gallinarum</name>
    <dbReference type="NCBI Taxonomy" id="2762246"/>
    <lineage>
        <taxon>Bacteria</taxon>
        <taxon>Bacillati</taxon>
        <taxon>Bacillota</taxon>
        <taxon>Clostridia</taxon>
        <taxon>Eubacteriales</taxon>
        <taxon>Clostridiaceae</taxon>
        <taxon>Clostridium</taxon>
    </lineage>
</organism>
<name>A0ABR8Q6L8_9CLOT</name>